<organism evidence="1 2">
    <name type="scientific">Entamoeba invadens IP1</name>
    <dbReference type="NCBI Taxonomy" id="370355"/>
    <lineage>
        <taxon>Eukaryota</taxon>
        <taxon>Amoebozoa</taxon>
        <taxon>Evosea</taxon>
        <taxon>Archamoebae</taxon>
        <taxon>Mastigamoebida</taxon>
        <taxon>Entamoebidae</taxon>
        <taxon>Entamoeba</taxon>
    </lineage>
</organism>
<dbReference type="RefSeq" id="XP_004258621.1">
    <property type="nucleotide sequence ID" value="XM_004258573.1"/>
</dbReference>
<dbReference type="InterPro" id="IPR013783">
    <property type="entry name" value="Ig-like_fold"/>
</dbReference>
<dbReference type="InterPro" id="IPR013784">
    <property type="entry name" value="Carb-bd-like_fold"/>
</dbReference>
<sequence>MNVTFSLNYRTTYGENMYIRLNGKELIMEWSAGHVWTYTSKLIPNEDVTYSYLIKESKVVKGREPDFCSRNFHVSHQCYVWDIWGDPSSSSLFDTNSAFKDFIQLFLTTSPKPSRTSPKMYLPTTPEKSMSPMETEEITKIEPTINVSPEPQKDEAVEHKKLPLLSLKCKADKPKPRQRFSLDTSSKKNLRLSMIREQLNKYEILESEPNGLCFSESENLSSILV</sequence>
<evidence type="ECO:0000313" key="1">
    <source>
        <dbReference type="EMBL" id="ELP91850.1"/>
    </source>
</evidence>
<dbReference type="SUPFAM" id="SSF49452">
    <property type="entry name" value="Starch-binding domain-like"/>
    <property type="match status" value="1"/>
</dbReference>
<dbReference type="GO" id="GO:0030246">
    <property type="term" value="F:carbohydrate binding"/>
    <property type="evidence" value="ECO:0007669"/>
    <property type="project" value="InterPro"/>
</dbReference>
<dbReference type="Proteomes" id="UP000014680">
    <property type="component" value="Unassembled WGS sequence"/>
</dbReference>
<gene>
    <name evidence="1" type="ORF">EIN_397200</name>
</gene>
<proteinExistence type="predicted"/>
<evidence type="ECO:0008006" key="3">
    <source>
        <dbReference type="Google" id="ProtNLM"/>
    </source>
</evidence>
<protein>
    <recommendedName>
        <fullName evidence="3">CBM20 domain-containing protein</fullName>
    </recommendedName>
</protein>
<dbReference type="VEuPathDB" id="AmoebaDB:EIN_397200"/>
<accession>A0A0A1UA42</accession>
<dbReference type="KEGG" id="eiv:EIN_397200"/>
<evidence type="ECO:0000313" key="2">
    <source>
        <dbReference type="Proteomes" id="UP000014680"/>
    </source>
</evidence>
<dbReference type="AlphaFoldDB" id="A0A0A1UA42"/>
<keyword evidence="2" id="KW-1185">Reference proteome</keyword>
<dbReference type="EMBL" id="KB206411">
    <property type="protein sequence ID" value="ELP91850.1"/>
    <property type="molecule type" value="Genomic_DNA"/>
</dbReference>
<name>A0A0A1UA42_ENTIV</name>
<dbReference type="Gene3D" id="2.60.40.10">
    <property type="entry name" value="Immunoglobulins"/>
    <property type="match status" value="1"/>
</dbReference>
<dbReference type="GeneID" id="14890928"/>
<reference evidence="1 2" key="1">
    <citation type="submission" date="2012-10" db="EMBL/GenBank/DDBJ databases">
        <authorList>
            <person name="Zafar N."/>
            <person name="Inman J."/>
            <person name="Hall N."/>
            <person name="Lorenzi H."/>
            <person name="Caler E."/>
        </authorList>
    </citation>
    <scope>NUCLEOTIDE SEQUENCE [LARGE SCALE GENOMIC DNA]</scope>
    <source>
        <strain evidence="1 2">IP1</strain>
    </source>
</reference>